<gene>
    <name evidence="3" type="ORF">UV61_C0006G0128</name>
</gene>
<keyword evidence="2" id="KW-1133">Transmembrane helix</keyword>
<feature type="compositionally biased region" description="Polar residues" evidence="1">
    <location>
        <begin position="1"/>
        <end position="18"/>
    </location>
</feature>
<reference evidence="3 4" key="1">
    <citation type="journal article" date="2015" name="Nature">
        <title>rRNA introns, odd ribosomes, and small enigmatic genomes across a large radiation of phyla.</title>
        <authorList>
            <person name="Brown C.T."/>
            <person name="Hug L.A."/>
            <person name="Thomas B.C."/>
            <person name="Sharon I."/>
            <person name="Castelle C.J."/>
            <person name="Singh A."/>
            <person name="Wilkins M.J."/>
            <person name="Williams K.H."/>
            <person name="Banfield J.F."/>
        </authorList>
    </citation>
    <scope>NUCLEOTIDE SEQUENCE [LARGE SCALE GENOMIC DNA]</scope>
</reference>
<dbReference type="EMBL" id="LCFD01000006">
    <property type="protein sequence ID" value="KKS86927.1"/>
    <property type="molecule type" value="Genomic_DNA"/>
</dbReference>
<feature type="region of interest" description="Disordered" evidence="1">
    <location>
        <begin position="1"/>
        <end position="29"/>
    </location>
</feature>
<sequence>MIDTNESASQTVQPSSQPEAVHISPTAKTQKGPNKYFLVGSFLILVSILATTAFLSKKTNNKNTASPGGVAANQININTFIPGKQFKNNCFSGEKGVFNANGTVDVTWGRDYVPNDTRPNFGTGNWEIQSNKLVISDTSISDGEYDLVFSQDVAGNQIAKTFTGKSCGLTIQANSEVTQTKPTIMYYMAPAAYESISFESFSTYPVHIKNDKEYFPLDGQGIVISQLDINNFDYSESGPGFTKEKIQSYYNELQQGKVSGKSPFSLWSLDATDQVKKTKTGKFFWVSTTFAAYDVCDFKFHTAIDIPVNNKFIHILILGDKTKIRNSLTNSELLTLWTGCTEKSFVDKGQQKFYDLLLRGEGTPEAKDWYSAANEVIDSLNF</sequence>
<name>A0A0G1CN59_9BACT</name>
<evidence type="ECO:0000313" key="4">
    <source>
        <dbReference type="Proteomes" id="UP000034050"/>
    </source>
</evidence>
<proteinExistence type="predicted"/>
<feature type="transmembrane region" description="Helical" evidence="2">
    <location>
        <begin position="36"/>
        <end position="55"/>
    </location>
</feature>
<comment type="caution">
    <text evidence="3">The sequence shown here is derived from an EMBL/GenBank/DDBJ whole genome shotgun (WGS) entry which is preliminary data.</text>
</comment>
<dbReference type="AlphaFoldDB" id="A0A0G1CN59"/>
<evidence type="ECO:0000313" key="3">
    <source>
        <dbReference type="EMBL" id="KKS86927.1"/>
    </source>
</evidence>
<accession>A0A0G1CN59</accession>
<evidence type="ECO:0000256" key="2">
    <source>
        <dbReference type="SAM" id="Phobius"/>
    </source>
</evidence>
<keyword evidence="2" id="KW-0812">Transmembrane</keyword>
<dbReference type="Proteomes" id="UP000034050">
    <property type="component" value="Unassembled WGS sequence"/>
</dbReference>
<organism evidence="3 4">
    <name type="scientific">Candidatus Gottesmanbacteria bacterium GW2011_GWB1_43_11</name>
    <dbReference type="NCBI Taxonomy" id="1618446"/>
    <lineage>
        <taxon>Bacteria</taxon>
        <taxon>Candidatus Gottesmaniibacteriota</taxon>
    </lineage>
</organism>
<evidence type="ECO:0000256" key="1">
    <source>
        <dbReference type="SAM" id="MobiDB-lite"/>
    </source>
</evidence>
<protein>
    <submittedName>
        <fullName evidence="3">Uncharacterized protein</fullName>
    </submittedName>
</protein>
<keyword evidence="2" id="KW-0472">Membrane</keyword>